<reference evidence="1 2" key="1">
    <citation type="submission" date="2017-12" db="EMBL/GenBank/DDBJ databases">
        <title>Population genomics insights into the ecological differentiation and adaptive evolution in streptomycetes.</title>
        <authorList>
            <person name="Li Y."/>
            <person name="Huang Y."/>
        </authorList>
    </citation>
    <scope>NUCLEOTIDE SEQUENCE [LARGE SCALE GENOMIC DNA]</scope>
    <source>
        <strain evidence="1 2">NBRC 100770</strain>
    </source>
</reference>
<dbReference type="Proteomes" id="UP000292693">
    <property type="component" value="Unassembled WGS sequence"/>
</dbReference>
<sequence length="134" mass="14097">MSWDVLLVRLPGEVTSVSQMAHDYQPAPLGPRHDVLATVAGVLPGADLSDPAWGVLSGPTWSVELSIGAADPVDSMMLHIRGAGDEVLTPVFELAGALGCKVFDFSAGDLITPGGTSGWHGFQRFRDRVTGEGR</sequence>
<dbReference type="EMBL" id="PKLL01000012">
    <property type="protein sequence ID" value="RZE24587.1"/>
    <property type="molecule type" value="Genomic_DNA"/>
</dbReference>
<proteinExistence type="predicted"/>
<gene>
    <name evidence="1" type="ORF">C0Q92_11645</name>
</gene>
<dbReference type="AlphaFoldDB" id="A0A126Y3I0"/>
<evidence type="ECO:0000313" key="1">
    <source>
        <dbReference type="EMBL" id="RZE24587.1"/>
    </source>
</evidence>
<name>A0A126Y3I0_9ACTN</name>
<accession>A0A126Y3I0</accession>
<evidence type="ECO:0000313" key="2">
    <source>
        <dbReference type="Proteomes" id="UP000292693"/>
    </source>
</evidence>
<protein>
    <submittedName>
        <fullName evidence="1">Uncharacterized protein</fullName>
    </submittedName>
</protein>
<organism evidence="1 2">
    <name type="scientific">Streptomyces albidoflavus</name>
    <dbReference type="NCBI Taxonomy" id="1886"/>
    <lineage>
        <taxon>Bacteria</taxon>
        <taxon>Bacillati</taxon>
        <taxon>Actinomycetota</taxon>
        <taxon>Actinomycetes</taxon>
        <taxon>Kitasatosporales</taxon>
        <taxon>Streptomycetaceae</taxon>
        <taxon>Streptomyces</taxon>
        <taxon>Streptomyces albidoflavus group</taxon>
    </lineage>
</organism>
<comment type="caution">
    <text evidence="1">The sequence shown here is derived from an EMBL/GenBank/DDBJ whole genome shotgun (WGS) entry which is preliminary data.</text>
</comment>